<feature type="coiled-coil region" evidence="1">
    <location>
        <begin position="21"/>
        <end position="95"/>
    </location>
</feature>
<evidence type="ECO:0000313" key="2">
    <source>
        <dbReference type="EMBL" id="GFD26657.1"/>
    </source>
</evidence>
<organism evidence="2">
    <name type="scientific">Tanacetum cinerariifolium</name>
    <name type="common">Dalmatian daisy</name>
    <name type="synonym">Chrysanthemum cinerariifolium</name>
    <dbReference type="NCBI Taxonomy" id="118510"/>
    <lineage>
        <taxon>Eukaryota</taxon>
        <taxon>Viridiplantae</taxon>
        <taxon>Streptophyta</taxon>
        <taxon>Embryophyta</taxon>
        <taxon>Tracheophyta</taxon>
        <taxon>Spermatophyta</taxon>
        <taxon>Magnoliopsida</taxon>
        <taxon>eudicotyledons</taxon>
        <taxon>Gunneridae</taxon>
        <taxon>Pentapetalae</taxon>
        <taxon>asterids</taxon>
        <taxon>campanulids</taxon>
        <taxon>Asterales</taxon>
        <taxon>Asteraceae</taxon>
        <taxon>Asteroideae</taxon>
        <taxon>Anthemideae</taxon>
        <taxon>Anthemidinae</taxon>
        <taxon>Tanacetum</taxon>
    </lineage>
</organism>
<dbReference type="AlphaFoldDB" id="A0A699UVL1"/>
<accession>A0A699UVL1</accession>
<proteinExistence type="predicted"/>
<comment type="caution">
    <text evidence="2">The sequence shown here is derived from an EMBL/GenBank/DDBJ whole genome shotgun (WGS) entry which is preliminary data.</text>
</comment>
<dbReference type="EMBL" id="BKCJ011370628">
    <property type="protein sequence ID" value="GFD26657.1"/>
    <property type="molecule type" value="Genomic_DNA"/>
</dbReference>
<sequence>MVESDTPKKKKLQEQIDVQMAREIKEQMAREDQRMDEQIARDAEIARIHAEKELQMLIDGLDRNNEVIAKHLQEYKQLEQESAKKMKTSEEVSEEDLKEMMQLVPVEEVYMEAL</sequence>
<name>A0A699UVL1_TANCI</name>
<reference evidence="2" key="1">
    <citation type="journal article" date="2019" name="Sci. Rep.">
        <title>Draft genome of Tanacetum cinerariifolium, the natural source of mosquito coil.</title>
        <authorList>
            <person name="Yamashiro T."/>
            <person name="Shiraishi A."/>
            <person name="Satake H."/>
            <person name="Nakayama K."/>
        </authorList>
    </citation>
    <scope>NUCLEOTIDE SEQUENCE</scope>
</reference>
<protein>
    <submittedName>
        <fullName evidence="2">Uncharacterized protein</fullName>
    </submittedName>
</protein>
<keyword evidence="1" id="KW-0175">Coiled coil</keyword>
<evidence type="ECO:0000256" key="1">
    <source>
        <dbReference type="SAM" id="Coils"/>
    </source>
</evidence>
<feature type="non-terminal residue" evidence="2">
    <location>
        <position position="114"/>
    </location>
</feature>
<gene>
    <name evidence="2" type="ORF">Tci_898626</name>
</gene>